<reference evidence="8 9" key="1">
    <citation type="journal article" date="2015" name="G3 (Bethesda)">
        <title>Insights into Ongoing Evolution of the Hexachlorocyclohexane Catabolic Pathway from Comparative Genomics of Ten Sphingomonadaceae Strains.</title>
        <authorList>
            <person name="Pearce S.L."/>
            <person name="Oakeshott J.G."/>
            <person name="Pandey G."/>
        </authorList>
    </citation>
    <scope>NUCLEOTIDE SEQUENCE [LARGE SCALE GENOMIC DNA]</scope>
    <source>
        <strain evidence="8 9">LL02</strain>
    </source>
</reference>
<dbReference type="InterPro" id="IPR046346">
    <property type="entry name" value="Aminoacid_DH-like_N_sf"/>
</dbReference>
<dbReference type="PATRIC" id="fig|1114963.3.peg.2485"/>
<dbReference type="InterPro" id="IPR007780">
    <property type="entry name" value="NAD_Glu_DH_bac"/>
</dbReference>
<dbReference type="Pfam" id="PF21075">
    <property type="entry name" value="GDH_ACT1"/>
    <property type="match status" value="1"/>
</dbReference>
<dbReference type="SUPFAM" id="SSF51735">
    <property type="entry name" value="NAD(P)-binding Rossmann-fold domains"/>
    <property type="match status" value="1"/>
</dbReference>
<dbReference type="GO" id="GO:0004352">
    <property type="term" value="F:glutamate dehydrogenase (NAD+) activity"/>
    <property type="evidence" value="ECO:0007669"/>
    <property type="project" value="InterPro"/>
</dbReference>
<dbReference type="Pfam" id="PF21074">
    <property type="entry name" value="GDH_C"/>
    <property type="match status" value="1"/>
</dbReference>
<evidence type="ECO:0000259" key="5">
    <source>
        <dbReference type="Pfam" id="PF21075"/>
    </source>
</evidence>
<feature type="domain" description="NAD-glutamate dehydrogenase N-terminal ACT1" evidence="5">
    <location>
        <begin position="70"/>
        <end position="178"/>
    </location>
</feature>
<feature type="domain" description="NAD-glutamate dehydrogenase ACT2" evidence="6">
    <location>
        <begin position="397"/>
        <end position="485"/>
    </location>
</feature>
<dbReference type="OrthoDB" id="9758052at2"/>
<dbReference type="Pfam" id="PF05088">
    <property type="entry name" value="Bac_GDH_CD"/>
    <property type="match status" value="1"/>
</dbReference>
<keyword evidence="1" id="KW-0560">Oxidoreductase</keyword>
<dbReference type="InterPro" id="IPR024727">
    <property type="entry name" value="NAD_Glu_DH_N_ACT1"/>
</dbReference>
<feature type="compositionally biased region" description="Low complexity" evidence="2">
    <location>
        <begin position="22"/>
        <end position="32"/>
    </location>
</feature>
<dbReference type="Pfam" id="PF21077">
    <property type="entry name" value="GDH_ACT3"/>
    <property type="match status" value="1"/>
</dbReference>
<feature type="domain" description="NAD-glutamate dehydrogenase catalytic" evidence="3">
    <location>
        <begin position="720"/>
        <end position="1211"/>
    </location>
</feature>
<comment type="caution">
    <text evidence="8">The sequence shown here is derived from an EMBL/GenBank/DDBJ whole genome shotgun (WGS) entry which is preliminary data.</text>
</comment>
<organism evidence="8 9">
    <name type="scientific">Novosphingobium barchaimii LL02</name>
    <dbReference type="NCBI Taxonomy" id="1114963"/>
    <lineage>
        <taxon>Bacteria</taxon>
        <taxon>Pseudomonadati</taxon>
        <taxon>Pseudomonadota</taxon>
        <taxon>Alphaproteobacteria</taxon>
        <taxon>Sphingomonadales</taxon>
        <taxon>Sphingomonadaceae</taxon>
        <taxon>Novosphingobium</taxon>
    </lineage>
</organism>
<evidence type="ECO:0000259" key="6">
    <source>
        <dbReference type="Pfam" id="PF21076"/>
    </source>
</evidence>
<accession>A0A0J8AK44</accession>
<dbReference type="PIRSF" id="PIRSF036761">
    <property type="entry name" value="GDH_Mll4104"/>
    <property type="match status" value="1"/>
</dbReference>
<keyword evidence="9" id="KW-1185">Reference proteome</keyword>
<proteinExistence type="predicted"/>
<dbReference type="InterPro" id="IPR049056">
    <property type="entry name" value="NAD_Glu_DH_HM3"/>
</dbReference>
<feature type="domain" description="NAD-glutamate dehydrogenase ACT3" evidence="7">
    <location>
        <begin position="547"/>
        <end position="613"/>
    </location>
</feature>
<evidence type="ECO:0000313" key="8">
    <source>
        <dbReference type="EMBL" id="KMS55010.1"/>
    </source>
</evidence>
<evidence type="ECO:0000259" key="7">
    <source>
        <dbReference type="Pfam" id="PF21077"/>
    </source>
</evidence>
<dbReference type="GO" id="GO:0006538">
    <property type="term" value="P:L-glutamate catabolic process"/>
    <property type="evidence" value="ECO:0007669"/>
    <property type="project" value="InterPro"/>
</dbReference>
<evidence type="ECO:0000259" key="3">
    <source>
        <dbReference type="Pfam" id="PF05088"/>
    </source>
</evidence>
<dbReference type="RefSeq" id="WP_059151704.1">
    <property type="nucleotide sequence ID" value="NZ_KQ130454.1"/>
</dbReference>
<dbReference type="InterPro" id="IPR049062">
    <property type="entry name" value="NAD_Glu_DH_ACT2"/>
</dbReference>
<evidence type="ECO:0000313" key="9">
    <source>
        <dbReference type="Proteomes" id="UP000052268"/>
    </source>
</evidence>
<dbReference type="SUPFAM" id="SSF53223">
    <property type="entry name" value="Aminoacid dehydrogenase-like, N-terminal domain"/>
    <property type="match status" value="1"/>
</dbReference>
<dbReference type="InterPro" id="IPR049058">
    <property type="entry name" value="NAD_Glu_DH_HM2"/>
</dbReference>
<evidence type="ECO:0000256" key="2">
    <source>
        <dbReference type="SAM" id="MobiDB-lite"/>
    </source>
</evidence>
<dbReference type="Pfam" id="PF21076">
    <property type="entry name" value="GDH_ACT2"/>
    <property type="match status" value="1"/>
</dbReference>
<dbReference type="Proteomes" id="UP000052268">
    <property type="component" value="Unassembled WGS sequence"/>
</dbReference>
<dbReference type="InterPro" id="IPR036291">
    <property type="entry name" value="NAD(P)-bd_dom_sf"/>
</dbReference>
<dbReference type="InterPro" id="IPR048381">
    <property type="entry name" value="GDH_C"/>
</dbReference>
<dbReference type="InterPro" id="IPR028971">
    <property type="entry name" value="NAD-GDH_cat"/>
</dbReference>
<dbReference type="PANTHER" id="PTHR43403:SF1">
    <property type="entry name" value="NAD-SPECIFIC GLUTAMATE DEHYDROGENASE"/>
    <property type="match status" value="1"/>
</dbReference>
<dbReference type="InterPro" id="IPR049064">
    <property type="entry name" value="NAD_Glu_DH_ACT3"/>
</dbReference>
<dbReference type="Pfam" id="PF21079">
    <property type="entry name" value="GDH_HM2"/>
    <property type="match status" value="1"/>
</dbReference>
<dbReference type="Pfam" id="PF21078">
    <property type="entry name" value="GDH_HM3"/>
    <property type="match status" value="1"/>
</dbReference>
<dbReference type="GO" id="GO:0004069">
    <property type="term" value="F:L-aspartate:2-oxoglutarate aminotransferase activity"/>
    <property type="evidence" value="ECO:0007669"/>
    <property type="project" value="InterPro"/>
</dbReference>
<dbReference type="EMBL" id="JACU01000005">
    <property type="protein sequence ID" value="KMS55010.1"/>
    <property type="molecule type" value="Genomic_DNA"/>
</dbReference>
<protein>
    <submittedName>
        <fullName evidence="8">Glutamate dehydrogenase</fullName>
    </submittedName>
</protein>
<gene>
    <name evidence="8" type="ORF">V474_18245</name>
</gene>
<dbReference type="PANTHER" id="PTHR43403">
    <property type="entry name" value="NAD-SPECIFIC GLUTAMATE DEHYDROGENASE"/>
    <property type="match status" value="1"/>
</dbReference>
<evidence type="ECO:0000259" key="4">
    <source>
        <dbReference type="Pfam" id="PF21074"/>
    </source>
</evidence>
<sequence>MSAGELTVSGKTRTAGEKAGTKKQGAKAATARKSSELHDTIVEEVRGALLPGDGPDDAGSEGGSWIDEAARFLLAAAQQRNAGEPVIELASANEERRLLRIALVNDDMPFLVDSVAAAIAEAGLVIDRLVHPVVPVLRDAKGKLTGMPGAAADATGRESMIYVETPRADARQRRDLLRSLETTLADVRAAVADWPQMVEAMRADAERIDTAVIDEEGAELLRWFAGGMLTQLGHVTRTREGVRTERLGVCRIDEEDVLSDVSYTRAFAAFDAALAVGNVHAPMAIKANRIATVHRRVPIDLFLVPVIEAGKVTALSVHVGMWTSAALAATPDRVPRLRGQLAAFSQRLELDPAGHTGKALAHALTSLPHDLVMGLGEADVERLAMTMTGLVDRPRPRLLITRSPLMRHVFAFVWLPRDMLSTQMQRRIQGMIEEAAQAPTLDWSLQVEAGNLAMLRYTLDVREGNHEPSEADLDSALQLMLRGWTEAVEAALTPVLEAGRAAAVAGRYAEAFPMGYRSDYGASEAALDIAHLRRAASGEASESNRDVRLHARDDDAAGQLRLKIYQSEGSLPLSDAVPALENFGFRVLGEVPTSLDKGKLGTIHDFTLELQGGRPAHEVLALAPMIEDALRAVLNGGGENDAFNRLVPGLGLNSVEANWLRAWYRYLRQAGTHFGIPTVVDALLGAPAVTRGIVDLFEAIHDPAFDGDRALARKDAEEAIRTGLAGVGAINDDRLLRAFRDIVLAMLRTNAFAAAGHVALAFKFDSALVPGLPKPVPWREIFVYSQRVEGIHLRAGPIARGGLRWSDRRDDFRVEILGLMKAQRVKNAVIVPTGAKGGFYPKLLPDPSRDRAAWAAEGQGSYEVFVDTLLSITDNIVADKVVHPEGVVILDGEDPYFVVAADKGTAKFSDVANGIAEGRDFWLDDAFASGGSNGYDHKAMGITAKGAWLSVQRHFLEMGVDVQVDPVRVVGCGDMSGDVFGNGMLLSKSLKLVAAFDHRHIFLDPDPDAAKSWEERQRLFDLPVSSWNDYDKALISKGGGVFPRSLKSIPLSEEARAVLGIGASEIDPDSLITAILCSPVDLLWFGGIGTYVKASAENNVQVGDPTNDGLRISGNELRVKVVGEGANLGVTQAGRIEFADRGGRINADFIDNSAGVDCSDNEVNIKIALAAAKRAGKLSEPQRVELLRSMTDEVGALVLEDNRLQALALSIAQRGGAQVMPSHIRLIETLEEGGHLDRRTEGLADNDVLARRAQDGRGLTRPELAVLLSSGKLVLQAAIEGSDLPADPSLSDMLIATFPQAMQKKYARFIKGHRLANEIIATKLANRIVNRLGIVTPFELAEEEGATLAQIAAAFALAEQLFGLDALWEQLEVAPMAETARVALFEMVANSVRGHMADLLRAGAGRIAPSELAARLEKGIAALSTDTVELLGERTLAHSRKLRTGLTDLGAPEDVAGQVANLFDLDGAVGVAALASETGIAPRKLVTAFTRIGAGLGLDWAQASAAMMSPSDPWERLLVAGLARDFQQMRLDFLRTIARTKAGKSDPLAATEEWGRDHLSALENFRAIVHRAENAVVVSPAMLAQIASQARNLLAR</sequence>
<dbReference type="Gene3D" id="3.40.50.720">
    <property type="entry name" value="NAD(P)-binding Rossmann-like Domain"/>
    <property type="match status" value="1"/>
</dbReference>
<evidence type="ECO:0000256" key="1">
    <source>
        <dbReference type="ARBA" id="ARBA00023002"/>
    </source>
</evidence>
<feature type="region of interest" description="Disordered" evidence="2">
    <location>
        <begin position="1"/>
        <end position="38"/>
    </location>
</feature>
<name>A0A0J8AK44_9SPHN</name>
<feature type="domain" description="NAD-specific glutamate dehydrogenase C-terminal" evidence="4">
    <location>
        <begin position="1256"/>
        <end position="1584"/>
    </location>
</feature>